<gene>
    <name evidence="2" type="ORF">V6984_11705</name>
</gene>
<accession>A0ABZ3F3M9</accession>
<dbReference type="Proteomes" id="UP001451571">
    <property type="component" value="Chromosome"/>
</dbReference>
<dbReference type="InterPro" id="IPR029478">
    <property type="entry name" value="TM1586_NiRdase"/>
</dbReference>
<dbReference type="Pfam" id="PF14512">
    <property type="entry name" value="TM1586_NiRdase"/>
    <property type="match status" value="1"/>
</dbReference>
<dbReference type="RefSeq" id="WP_342759993.1">
    <property type="nucleotide sequence ID" value="NZ_CP146256.1"/>
</dbReference>
<dbReference type="Gene3D" id="3.40.109.30">
    <property type="entry name" value="putative nitroreductase (tm1586), domain 2"/>
    <property type="match status" value="1"/>
</dbReference>
<reference evidence="2 3" key="1">
    <citation type="submission" date="2024-02" db="EMBL/GenBank/DDBJ databases">
        <title>Bacterial strain from lacustrine sediment.</title>
        <authorList>
            <person name="Petit C."/>
            <person name="Fadhlaoui K."/>
        </authorList>
    </citation>
    <scope>NUCLEOTIDE SEQUENCE [LARGE SCALE GENOMIC DNA]</scope>
    <source>
        <strain evidence="2 3">IPX-CK</strain>
    </source>
</reference>
<dbReference type="SUPFAM" id="SSF55469">
    <property type="entry name" value="FMN-dependent nitroreductase-like"/>
    <property type="match status" value="1"/>
</dbReference>
<evidence type="ECO:0000259" key="1">
    <source>
        <dbReference type="Pfam" id="PF14512"/>
    </source>
</evidence>
<proteinExistence type="predicted"/>
<evidence type="ECO:0000313" key="3">
    <source>
        <dbReference type="Proteomes" id="UP001451571"/>
    </source>
</evidence>
<dbReference type="EMBL" id="CP146256">
    <property type="protein sequence ID" value="XAH76414.1"/>
    <property type="molecule type" value="Genomic_DNA"/>
</dbReference>
<name>A0ABZ3F3M9_9FIRM</name>
<sequence>MDDNEELTCVVLVGKVAAPLLKEKMMRSISHRKIKNIEERIISNQPLPQWVQEGMKAVLLAPSAKNTQKVTFKYENNILSAQIADDYSMDLIDLGIAKKHFEIGNGGIFYPKK</sequence>
<keyword evidence="3" id="KW-1185">Reference proteome</keyword>
<evidence type="ECO:0000313" key="2">
    <source>
        <dbReference type="EMBL" id="XAH76414.1"/>
    </source>
</evidence>
<organism evidence="2 3">
    <name type="scientific">Kineothrix sedimenti</name>
    <dbReference type="NCBI Taxonomy" id="3123317"/>
    <lineage>
        <taxon>Bacteria</taxon>
        <taxon>Bacillati</taxon>
        <taxon>Bacillota</taxon>
        <taxon>Clostridia</taxon>
        <taxon>Lachnospirales</taxon>
        <taxon>Lachnospiraceae</taxon>
        <taxon>Kineothrix</taxon>
    </lineage>
</organism>
<feature type="domain" description="Putative nitroreductase TM1586" evidence="1">
    <location>
        <begin position="3"/>
        <end position="104"/>
    </location>
</feature>
<dbReference type="InterPro" id="IPR000415">
    <property type="entry name" value="Nitroreductase-like"/>
</dbReference>
<protein>
    <submittedName>
        <fullName evidence="2">Nitroreductase family protein</fullName>
    </submittedName>
</protein>